<keyword evidence="1" id="KW-0732">Signal</keyword>
<protein>
    <submittedName>
        <fullName evidence="2">Uncharacterized protein</fullName>
    </submittedName>
</protein>
<name>A0A4S8NB83_9ACTN</name>
<dbReference type="RefSeq" id="WP_136562672.1">
    <property type="nucleotide sequence ID" value="NZ_BAABLS010000010.1"/>
</dbReference>
<evidence type="ECO:0000313" key="2">
    <source>
        <dbReference type="EMBL" id="THV13211.1"/>
    </source>
</evidence>
<dbReference type="OrthoDB" id="3784851at2"/>
<evidence type="ECO:0000256" key="1">
    <source>
        <dbReference type="SAM" id="SignalP"/>
    </source>
</evidence>
<dbReference type="PROSITE" id="PS51318">
    <property type="entry name" value="TAT"/>
    <property type="match status" value="1"/>
</dbReference>
<sequence>MLLRRALLPVLMLALVAAPLSGATAPAAAAYDPHYTWSDNPSPVVLLLPERMVRLRPTTFCWEAPSEPAPGGSIGTSRCVDGAEPSRARLADVERTGKIRFWFGRPGWRWSARLTSFSHPRRDACTSRIRPVRVSAQRFDLAPPALRGTYRVRMTGRGPEGDMVVSFSWRYGRTPGRCS</sequence>
<keyword evidence="3" id="KW-1185">Reference proteome</keyword>
<feature type="chain" id="PRO_5020855320" evidence="1">
    <location>
        <begin position="30"/>
        <end position="179"/>
    </location>
</feature>
<gene>
    <name evidence="2" type="ORF">E9934_09550</name>
</gene>
<proteinExistence type="predicted"/>
<reference evidence="2 3" key="1">
    <citation type="journal article" date="2009" name="Int. J. Syst. Evol. Microbiol.">
        <title>Nocardioides caeni sp. nov., isolated from wastewater.</title>
        <authorList>
            <person name="Yoon J.H."/>
            <person name="Kang S.J."/>
            <person name="Park S."/>
            <person name="Kim W."/>
            <person name="Oh T.K."/>
        </authorList>
    </citation>
    <scope>NUCLEOTIDE SEQUENCE [LARGE SCALE GENOMIC DNA]</scope>
    <source>
        <strain evidence="2 3">DSM 23134</strain>
    </source>
</reference>
<dbReference type="Proteomes" id="UP000307087">
    <property type="component" value="Unassembled WGS sequence"/>
</dbReference>
<dbReference type="InterPro" id="IPR006311">
    <property type="entry name" value="TAT_signal"/>
</dbReference>
<dbReference type="AlphaFoldDB" id="A0A4S8NB83"/>
<evidence type="ECO:0000313" key="3">
    <source>
        <dbReference type="Proteomes" id="UP000307087"/>
    </source>
</evidence>
<accession>A0A4S8NB83</accession>
<feature type="signal peptide" evidence="1">
    <location>
        <begin position="1"/>
        <end position="29"/>
    </location>
</feature>
<comment type="caution">
    <text evidence="2">The sequence shown here is derived from an EMBL/GenBank/DDBJ whole genome shotgun (WGS) entry which is preliminary data.</text>
</comment>
<dbReference type="EMBL" id="STGW01000005">
    <property type="protein sequence ID" value="THV13211.1"/>
    <property type="molecule type" value="Genomic_DNA"/>
</dbReference>
<organism evidence="2 3">
    <name type="scientific">Nocardioides caeni</name>
    <dbReference type="NCBI Taxonomy" id="574700"/>
    <lineage>
        <taxon>Bacteria</taxon>
        <taxon>Bacillati</taxon>
        <taxon>Actinomycetota</taxon>
        <taxon>Actinomycetes</taxon>
        <taxon>Propionibacteriales</taxon>
        <taxon>Nocardioidaceae</taxon>
        <taxon>Nocardioides</taxon>
    </lineage>
</organism>